<comment type="subcellular location">
    <subcellularLocation>
        <location evidence="1">Cell membrane</location>
        <topology evidence="1">Multi-pass membrane protein</topology>
    </subcellularLocation>
</comment>
<feature type="transmembrane region" description="Helical" evidence="8">
    <location>
        <begin position="21"/>
        <end position="43"/>
    </location>
</feature>
<gene>
    <name evidence="9" type="ORF">F480_07450</name>
</gene>
<dbReference type="GO" id="GO:0005886">
    <property type="term" value="C:plasma membrane"/>
    <property type="evidence" value="ECO:0007669"/>
    <property type="project" value="UniProtKB-SubCell"/>
</dbReference>
<dbReference type="PANTHER" id="PTHR30472:SF37">
    <property type="entry name" value="FE(3+) DICITRATE TRANSPORT SYSTEM PERMEASE PROTEIN FECD-RELATED"/>
    <property type="match status" value="1"/>
</dbReference>
<evidence type="ECO:0000256" key="8">
    <source>
        <dbReference type="SAM" id="Phobius"/>
    </source>
</evidence>
<evidence type="ECO:0000313" key="10">
    <source>
        <dbReference type="Proteomes" id="UP000078358"/>
    </source>
</evidence>
<feature type="transmembrane region" description="Helical" evidence="8">
    <location>
        <begin position="574"/>
        <end position="597"/>
    </location>
</feature>
<protein>
    <submittedName>
        <fullName evidence="9">Iron ABC transporter</fullName>
    </submittedName>
</protein>
<comment type="similarity">
    <text evidence="2">Belongs to the binding-protein-dependent transport system permease family. FecCD subfamily.</text>
</comment>
<dbReference type="Proteomes" id="UP000078358">
    <property type="component" value="Unassembled WGS sequence"/>
</dbReference>
<organism evidence="9 10">
    <name type="scientific">Bibersteinia trehalosi Y31</name>
    <dbReference type="NCBI Taxonomy" id="1261658"/>
    <lineage>
        <taxon>Bacteria</taxon>
        <taxon>Pseudomonadati</taxon>
        <taxon>Pseudomonadota</taxon>
        <taxon>Gammaproteobacteria</taxon>
        <taxon>Pasteurellales</taxon>
        <taxon>Pasteurellaceae</taxon>
        <taxon>Bibersteinia</taxon>
    </lineage>
</organism>
<name>A0A179CXI4_BIBTR</name>
<evidence type="ECO:0000256" key="6">
    <source>
        <dbReference type="ARBA" id="ARBA00022989"/>
    </source>
</evidence>
<evidence type="ECO:0000256" key="2">
    <source>
        <dbReference type="ARBA" id="ARBA00007935"/>
    </source>
</evidence>
<feature type="transmembrane region" description="Helical" evidence="8">
    <location>
        <begin position="288"/>
        <end position="314"/>
    </location>
</feature>
<keyword evidence="6 8" id="KW-1133">Transmembrane helix</keyword>
<dbReference type="PANTHER" id="PTHR30472">
    <property type="entry name" value="FERRIC ENTEROBACTIN TRANSPORT SYSTEM PERMEASE PROTEIN"/>
    <property type="match status" value="1"/>
</dbReference>
<feature type="transmembrane region" description="Helical" evidence="8">
    <location>
        <begin position="456"/>
        <end position="475"/>
    </location>
</feature>
<evidence type="ECO:0000256" key="3">
    <source>
        <dbReference type="ARBA" id="ARBA00022448"/>
    </source>
</evidence>
<feature type="transmembrane region" description="Helical" evidence="8">
    <location>
        <begin position="264"/>
        <end position="281"/>
    </location>
</feature>
<feature type="transmembrane region" description="Helical" evidence="8">
    <location>
        <begin position="101"/>
        <end position="120"/>
    </location>
</feature>
<dbReference type="SUPFAM" id="SSF81345">
    <property type="entry name" value="ABC transporter involved in vitamin B12 uptake, BtuC"/>
    <property type="match status" value="2"/>
</dbReference>
<comment type="caution">
    <text evidence="9">The sequence shown here is derived from an EMBL/GenBank/DDBJ whole genome shotgun (WGS) entry which is preliminary data.</text>
</comment>
<dbReference type="InterPro" id="IPR000522">
    <property type="entry name" value="ABC_transptr_permease_BtuC"/>
</dbReference>
<dbReference type="EMBL" id="JACI01000002">
    <property type="protein sequence ID" value="OAQ14218.1"/>
    <property type="molecule type" value="Genomic_DNA"/>
</dbReference>
<dbReference type="RefSeq" id="WP_231882707.1">
    <property type="nucleotide sequence ID" value="NZ_JACI01000002.1"/>
</dbReference>
<evidence type="ECO:0000256" key="1">
    <source>
        <dbReference type="ARBA" id="ARBA00004651"/>
    </source>
</evidence>
<accession>A0A179CXI4</accession>
<dbReference type="NCBIfam" id="NF007866">
    <property type="entry name" value="PRK10577.1-2"/>
    <property type="match status" value="1"/>
</dbReference>
<evidence type="ECO:0000256" key="5">
    <source>
        <dbReference type="ARBA" id="ARBA00022692"/>
    </source>
</evidence>
<reference evidence="9 10" key="1">
    <citation type="submission" date="2014-01" db="EMBL/GenBank/DDBJ databases">
        <authorList>
            <person name="Zuccon D."/>
        </authorList>
    </citation>
    <scope>NUCLEOTIDE SEQUENCE [LARGE SCALE GENOMIC DNA]</scope>
    <source>
        <strain evidence="9 10">Y31</strain>
    </source>
</reference>
<proteinExistence type="inferred from homology"/>
<dbReference type="GO" id="GO:0022857">
    <property type="term" value="F:transmembrane transporter activity"/>
    <property type="evidence" value="ECO:0007669"/>
    <property type="project" value="InterPro"/>
</dbReference>
<dbReference type="Gene3D" id="1.10.3470.10">
    <property type="entry name" value="ABC transporter involved in vitamin B12 uptake, BtuC"/>
    <property type="match status" value="2"/>
</dbReference>
<dbReference type="Pfam" id="PF01032">
    <property type="entry name" value="FecCD"/>
    <property type="match status" value="2"/>
</dbReference>
<keyword evidence="3" id="KW-0813">Transport</keyword>
<feature type="transmembrane region" description="Helical" evidence="8">
    <location>
        <begin position="430"/>
        <end position="450"/>
    </location>
</feature>
<feature type="transmembrane region" description="Helical" evidence="8">
    <location>
        <begin position="241"/>
        <end position="258"/>
    </location>
</feature>
<evidence type="ECO:0000256" key="7">
    <source>
        <dbReference type="ARBA" id="ARBA00023136"/>
    </source>
</evidence>
<dbReference type="InterPro" id="IPR037294">
    <property type="entry name" value="ABC_BtuC-like"/>
</dbReference>
<keyword evidence="7 8" id="KW-0472">Membrane</keyword>
<feature type="transmembrane region" description="Helical" evidence="8">
    <location>
        <begin position="617"/>
        <end position="635"/>
    </location>
</feature>
<sequence>MVKNKNVGTQRLHLSYSYFALASLAILLVVFVALFIWLLSAILPTNSSLFALFSSSENLDLLLLQNYTLPRIAMALLAGGLLSVASLLLQQIMNNPLASDNTLGISAGSQFALFLTAIFMPSWLEYGASLIAFIGAGLSLLLVLGLAMRKTLSPLLLILAGLVVNLYFGSFSALMMLFYPEESRGLAQWGAGSLVQESWWDSQLLALQAVIPLGLMIMLIRPFSMLSLNDNNAQSLGVPVAKLRLIGVFISALLIAAVVSKVGMLGFVGLAAATLIRQLGVQRFKGQLLGAFLLGGLLLAITDLGLQLIAHYYAIHLPTGAVTALIGTPLLLWLMFRSLAHTGRFTEQGQRITQRFTKQTAYGLIALFIITLLIAFLFGRSATGWAWSFSPELIALRIPRILVAFAVGILLAVAGVILQRLTLNPMASPELLGVSSGTSIGILILLFVSTSEHQSLFGLAGIIGAIVALLVIMLINQRNGMLPEKVLLTGISLSALFDSLQRLAIASGDLRALQLLSWTSGSTQQATLSFALPFLGVAMALWGISLLFSRWLALFSLQVPTAQALGLNIKHSRLVLILFSALLTALATLMIGPLSFIGLLVPQISHFLGATQVRSQLFISALLGGLMMVFADFLGRQILFPYEIPAGLVATLIGGTYFLLMVRRI</sequence>
<feature type="transmembrane region" description="Helical" evidence="8">
    <location>
        <begin position="126"/>
        <end position="148"/>
    </location>
</feature>
<feature type="transmembrane region" description="Helical" evidence="8">
    <location>
        <begin position="320"/>
        <end position="340"/>
    </location>
</feature>
<dbReference type="AlphaFoldDB" id="A0A179CXI4"/>
<evidence type="ECO:0000313" key="9">
    <source>
        <dbReference type="EMBL" id="OAQ14218.1"/>
    </source>
</evidence>
<keyword evidence="4" id="KW-1003">Cell membrane</keyword>
<feature type="transmembrane region" description="Helical" evidence="8">
    <location>
        <begin position="199"/>
        <end position="220"/>
    </location>
</feature>
<feature type="transmembrane region" description="Helical" evidence="8">
    <location>
        <begin position="69"/>
        <end position="89"/>
    </location>
</feature>
<dbReference type="GO" id="GO:0033214">
    <property type="term" value="P:siderophore-iron import into cell"/>
    <property type="evidence" value="ECO:0007669"/>
    <property type="project" value="TreeGrafter"/>
</dbReference>
<feature type="transmembrane region" description="Helical" evidence="8">
    <location>
        <begin position="528"/>
        <end position="553"/>
    </location>
</feature>
<dbReference type="CDD" id="cd06550">
    <property type="entry name" value="TM_ABC_iron-siderophores_like"/>
    <property type="match status" value="2"/>
</dbReference>
<feature type="transmembrane region" description="Helical" evidence="8">
    <location>
        <begin position="361"/>
        <end position="378"/>
    </location>
</feature>
<dbReference type="PATRIC" id="fig|1261658.3.peg.1484"/>
<evidence type="ECO:0000256" key="4">
    <source>
        <dbReference type="ARBA" id="ARBA00022475"/>
    </source>
</evidence>
<keyword evidence="5 8" id="KW-0812">Transmembrane</keyword>
<feature type="transmembrane region" description="Helical" evidence="8">
    <location>
        <begin position="642"/>
        <end position="662"/>
    </location>
</feature>
<feature type="transmembrane region" description="Helical" evidence="8">
    <location>
        <begin position="155"/>
        <end position="179"/>
    </location>
</feature>
<feature type="transmembrane region" description="Helical" evidence="8">
    <location>
        <begin position="398"/>
        <end position="418"/>
    </location>
</feature>